<dbReference type="Gene3D" id="3.40.50.300">
    <property type="entry name" value="P-loop containing nucleotide triphosphate hydrolases"/>
    <property type="match status" value="1"/>
</dbReference>
<dbReference type="GO" id="GO:0004176">
    <property type="term" value="F:ATP-dependent peptidase activity"/>
    <property type="evidence" value="ECO:0007669"/>
    <property type="project" value="UniProtKB-UniRule"/>
</dbReference>
<proteinExistence type="inferred from homology"/>
<dbReference type="PANTHER" id="PTHR10046">
    <property type="entry name" value="ATP DEPENDENT LON PROTEASE FAMILY MEMBER"/>
    <property type="match status" value="1"/>
</dbReference>
<keyword evidence="2" id="KW-0378">Hydrolase</keyword>
<dbReference type="InterPro" id="IPR020568">
    <property type="entry name" value="Ribosomal_Su5_D2-typ_SF"/>
</dbReference>
<evidence type="ECO:0000259" key="3">
    <source>
        <dbReference type="PROSITE" id="PS51786"/>
    </source>
</evidence>
<comment type="similarity">
    <text evidence="2">Belongs to the peptidase S16 family.</text>
</comment>
<dbReference type="GO" id="GO:0006508">
    <property type="term" value="P:proteolysis"/>
    <property type="evidence" value="ECO:0007669"/>
    <property type="project" value="UniProtKB-KW"/>
</dbReference>
<dbReference type="OrthoDB" id="9758568at2"/>
<dbReference type="InterPro" id="IPR027065">
    <property type="entry name" value="Lon_Prtase"/>
</dbReference>
<feature type="active site" evidence="2">
    <location>
        <position position="478"/>
    </location>
</feature>
<dbReference type="InterPro" id="IPR008269">
    <property type="entry name" value="Lon_proteolytic"/>
</dbReference>
<evidence type="ECO:0000256" key="1">
    <source>
        <dbReference type="ARBA" id="ARBA00022670"/>
    </source>
</evidence>
<dbReference type="Proteomes" id="UP000322181">
    <property type="component" value="Unassembled WGS sequence"/>
</dbReference>
<dbReference type="Gene3D" id="3.30.230.10">
    <property type="match status" value="1"/>
</dbReference>
<reference evidence="4 5" key="1">
    <citation type="submission" date="2019-09" db="EMBL/GenBank/DDBJ databases">
        <title>Draft genome sequence of various Type strains from the CCUG.</title>
        <authorList>
            <person name="Pineiro-Iglesias B."/>
            <person name="Tunovic T."/>
            <person name="Unosson C."/>
            <person name="Inganas E."/>
            <person name="Ohlen M."/>
            <person name="Cardew S."/>
            <person name="Jensie-Markopoulos S."/>
            <person name="Salva-Serra F."/>
            <person name="Jaen-Luchoro D."/>
            <person name="Karlsson R."/>
            <person name="Svensson-Stadler L."/>
            <person name="Chun J."/>
            <person name="Moore E."/>
        </authorList>
    </citation>
    <scope>NUCLEOTIDE SEQUENCE [LARGE SCALE GENOMIC DNA]</scope>
    <source>
        <strain evidence="4 5">CCUG 53682T</strain>
    </source>
</reference>
<dbReference type="SUPFAM" id="SSF54211">
    <property type="entry name" value="Ribosomal protein S5 domain 2-like"/>
    <property type="match status" value="1"/>
</dbReference>
<comment type="caution">
    <text evidence="4">The sequence shown here is derived from an EMBL/GenBank/DDBJ whole genome shotgun (WGS) entry which is preliminary data.</text>
</comment>
<dbReference type="EMBL" id="VXKB01000001">
    <property type="protein sequence ID" value="KAA8716596.1"/>
    <property type="molecule type" value="Genomic_DNA"/>
</dbReference>
<evidence type="ECO:0000313" key="4">
    <source>
        <dbReference type="EMBL" id="KAA8716596.1"/>
    </source>
</evidence>
<evidence type="ECO:0000256" key="2">
    <source>
        <dbReference type="PROSITE-ProRule" id="PRU01122"/>
    </source>
</evidence>
<keyword evidence="2" id="KW-0720">Serine protease</keyword>
<dbReference type="InterPro" id="IPR041699">
    <property type="entry name" value="AAA_32"/>
</dbReference>
<dbReference type="InterPro" id="IPR027417">
    <property type="entry name" value="P-loop_NTPase"/>
</dbReference>
<dbReference type="Pfam" id="PF13654">
    <property type="entry name" value="AAA_32"/>
    <property type="match status" value="1"/>
</dbReference>
<name>A0A5M9R9B6_9GAMM</name>
<feature type="active site" evidence="2">
    <location>
        <position position="435"/>
    </location>
</feature>
<comment type="catalytic activity">
    <reaction evidence="2">
        <text>Hydrolysis of proteins in presence of ATP.</text>
        <dbReference type="EC" id="3.4.21.53"/>
    </reaction>
</comment>
<keyword evidence="1 2" id="KW-0645">Protease</keyword>
<dbReference type="InterPro" id="IPR014721">
    <property type="entry name" value="Ribsml_uS5_D2-typ_fold_subgr"/>
</dbReference>
<dbReference type="PRINTS" id="PR00830">
    <property type="entry name" value="ENDOLAPTASE"/>
</dbReference>
<dbReference type="GO" id="GO:0030163">
    <property type="term" value="P:protein catabolic process"/>
    <property type="evidence" value="ECO:0007669"/>
    <property type="project" value="InterPro"/>
</dbReference>
<feature type="domain" description="Lon proteolytic" evidence="3">
    <location>
        <begin position="343"/>
        <end position="540"/>
    </location>
</feature>
<dbReference type="AlphaFoldDB" id="A0A5M9R9B6"/>
<dbReference type="GO" id="GO:0004252">
    <property type="term" value="F:serine-type endopeptidase activity"/>
    <property type="evidence" value="ECO:0007669"/>
    <property type="project" value="UniProtKB-UniRule"/>
</dbReference>
<accession>A0A5M9R9B6</accession>
<sequence length="581" mass="65679">MNIKQLTWQSLLPDENSYHELLQTASSLPALSTDAVQARLQESLSLFSHPAAKRRFILVKSDESECYLNTIAQLLPPDARAQQKRTAGGEYHFDNHRFIFTPADNGHFSATLPFATCDWVEPEQLFGQIFTHHQHVQLQPGLLHQVNGGYLIISMRSLLAQPLMWLRLKQMVCAQRFEWLAHTEQHPLPFPVDGMPLDLRVILVGDRMSLDEFMLTEPELSEEALYGEYEFDSQIEEIEQLSVWCQFINGLLKENQLPSLSPDGWYELIRQGMRHQDDKKRLPLDLLWLTSLLRDAATLLPSETITAEALRKIQENRLWRHGYLADRGLDEMLQGQVYIQTQGSTVGQINGLSVLQYPGHPQAVGEPSRITCVAHIGDGEFVDVERKSELGGNIHAKGMMIMQAYLVAELKLDQPFPFSTSVVFEQSYGEVDGDSASLAELCALISALSWQPVDQQIAVTGSVDQFGFVQAIGGVNEKIEGFFRLCQSRGLTGEQGVIIPASNERHLVLSDDVIDAVRAGEFHIRTVSHVSQAASHLMKMPYYEEENNPSGEHLLAIIQDRIFLANNQDKPRAPWFSRWWK</sequence>
<protein>
    <recommendedName>
        <fullName evidence="2">endopeptidase La</fullName>
        <ecNumber evidence="2">3.4.21.53</ecNumber>
    </recommendedName>
</protein>
<dbReference type="GO" id="GO:0005524">
    <property type="term" value="F:ATP binding"/>
    <property type="evidence" value="ECO:0007669"/>
    <property type="project" value="InterPro"/>
</dbReference>
<organism evidence="4 5">
    <name type="scientific">Morganella psychrotolerans</name>
    <dbReference type="NCBI Taxonomy" id="368603"/>
    <lineage>
        <taxon>Bacteria</taxon>
        <taxon>Pseudomonadati</taxon>
        <taxon>Pseudomonadota</taxon>
        <taxon>Gammaproteobacteria</taxon>
        <taxon>Enterobacterales</taxon>
        <taxon>Morganellaceae</taxon>
        <taxon>Morganella</taxon>
    </lineage>
</organism>
<dbReference type="RefSeq" id="WP_067364062.1">
    <property type="nucleotide sequence ID" value="NZ_BAAAFS010000001.1"/>
</dbReference>
<dbReference type="Pfam" id="PF05362">
    <property type="entry name" value="Lon_C"/>
    <property type="match status" value="1"/>
</dbReference>
<dbReference type="EC" id="3.4.21.53" evidence="2"/>
<evidence type="ECO:0000313" key="5">
    <source>
        <dbReference type="Proteomes" id="UP000322181"/>
    </source>
</evidence>
<dbReference type="PROSITE" id="PS51786">
    <property type="entry name" value="LON_PROTEOLYTIC"/>
    <property type="match status" value="1"/>
</dbReference>
<gene>
    <name evidence="4" type="ORF">F4V73_01515</name>
</gene>